<sequence length="264" mass="28642">MGDQDPELANTANANAEEPIQSPLPKISHSRSSSCSSFYSQDDEQAFTNRADPAVLRNRISSKKVLSKLDVTWTNARPRNIQNATAVWGTLNNSSTEEASVDAHTCTHDQPATSTDGNHGGTTTANNRDALSPKTSEGIKTHRTWNTVGYIAMALALTPQDSDRRGSSSFTGNDEVFDQKDVNNFAGKNDSDNGGKSGDHRVAQETEKLLEHGIVGWKKRDGIFQQGGPPLEDDVFSLPRPVPGQLQQPAPLALQATHHDCIRK</sequence>
<dbReference type="InParanoid" id="A0A1Y2DSV3"/>
<feature type="region of interest" description="Disordered" evidence="1">
    <location>
        <begin position="160"/>
        <end position="200"/>
    </location>
</feature>
<evidence type="ECO:0000313" key="3">
    <source>
        <dbReference type="Proteomes" id="UP000193689"/>
    </source>
</evidence>
<organism evidence="2 3">
    <name type="scientific">Pseudomassariella vexata</name>
    <dbReference type="NCBI Taxonomy" id="1141098"/>
    <lineage>
        <taxon>Eukaryota</taxon>
        <taxon>Fungi</taxon>
        <taxon>Dikarya</taxon>
        <taxon>Ascomycota</taxon>
        <taxon>Pezizomycotina</taxon>
        <taxon>Sordariomycetes</taxon>
        <taxon>Xylariomycetidae</taxon>
        <taxon>Amphisphaeriales</taxon>
        <taxon>Pseudomassariaceae</taxon>
        <taxon>Pseudomassariella</taxon>
    </lineage>
</organism>
<protein>
    <submittedName>
        <fullName evidence="2">Uncharacterized protein</fullName>
    </submittedName>
</protein>
<feature type="region of interest" description="Disordered" evidence="1">
    <location>
        <begin position="95"/>
        <end position="139"/>
    </location>
</feature>
<feature type="region of interest" description="Disordered" evidence="1">
    <location>
        <begin position="1"/>
        <end position="41"/>
    </location>
</feature>
<dbReference type="GeneID" id="63780268"/>
<dbReference type="AlphaFoldDB" id="A0A1Y2DSV3"/>
<proteinExistence type="predicted"/>
<reference evidence="2 3" key="1">
    <citation type="submission" date="2016-07" db="EMBL/GenBank/DDBJ databases">
        <title>Pervasive Adenine N6-methylation of Active Genes in Fungi.</title>
        <authorList>
            <consortium name="DOE Joint Genome Institute"/>
            <person name="Mondo S.J."/>
            <person name="Dannebaum R.O."/>
            <person name="Kuo R.C."/>
            <person name="Labutti K."/>
            <person name="Haridas S."/>
            <person name="Kuo A."/>
            <person name="Salamov A."/>
            <person name="Ahrendt S.R."/>
            <person name="Lipzen A."/>
            <person name="Sullivan W."/>
            <person name="Andreopoulos W.B."/>
            <person name="Clum A."/>
            <person name="Lindquist E."/>
            <person name="Daum C."/>
            <person name="Ramamoorthy G.K."/>
            <person name="Gryganskyi A."/>
            <person name="Culley D."/>
            <person name="Magnuson J.K."/>
            <person name="James T.Y."/>
            <person name="O'Malley M.A."/>
            <person name="Stajich J.E."/>
            <person name="Spatafora J.W."/>
            <person name="Visel A."/>
            <person name="Grigoriev I.V."/>
        </authorList>
    </citation>
    <scope>NUCLEOTIDE SEQUENCE [LARGE SCALE GENOMIC DNA]</scope>
    <source>
        <strain evidence="2 3">CBS 129021</strain>
    </source>
</reference>
<evidence type="ECO:0000313" key="2">
    <source>
        <dbReference type="EMBL" id="ORY62358.1"/>
    </source>
</evidence>
<keyword evidence="3" id="KW-1185">Reference proteome</keyword>
<dbReference type="EMBL" id="MCFJ01000009">
    <property type="protein sequence ID" value="ORY62358.1"/>
    <property type="molecule type" value="Genomic_DNA"/>
</dbReference>
<name>A0A1Y2DSV3_9PEZI</name>
<feature type="compositionally biased region" description="Polar residues" evidence="1">
    <location>
        <begin position="108"/>
        <end position="135"/>
    </location>
</feature>
<feature type="compositionally biased region" description="Low complexity" evidence="1">
    <location>
        <begin position="30"/>
        <end position="40"/>
    </location>
</feature>
<dbReference type="RefSeq" id="XP_040714194.1">
    <property type="nucleotide sequence ID" value="XM_040864056.1"/>
</dbReference>
<accession>A0A1Y2DSV3</accession>
<feature type="compositionally biased region" description="Basic and acidic residues" evidence="1">
    <location>
        <begin position="189"/>
        <end position="200"/>
    </location>
</feature>
<dbReference type="Proteomes" id="UP000193689">
    <property type="component" value="Unassembled WGS sequence"/>
</dbReference>
<gene>
    <name evidence="2" type="ORF">BCR38DRAFT_486616</name>
</gene>
<comment type="caution">
    <text evidence="2">The sequence shown here is derived from an EMBL/GenBank/DDBJ whole genome shotgun (WGS) entry which is preliminary data.</text>
</comment>
<feature type="compositionally biased region" description="Low complexity" evidence="1">
    <location>
        <begin position="7"/>
        <end position="18"/>
    </location>
</feature>
<evidence type="ECO:0000256" key="1">
    <source>
        <dbReference type="SAM" id="MobiDB-lite"/>
    </source>
</evidence>